<keyword evidence="2" id="KW-1185">Reference proteome</keyword>
<comment type="caution">
    <text evidence="1">The sequence shown here is derived from an EMBL/GenBank/DDBJ whole genome shotgun (WGS) entry which is preliminary data.</text>
</comment>
<organism evidence="1 2">
    <name type="scientific">Prorocentrum cordatum</name>
    <dbReference type="NCBI Taxonomy" id="2364126"/>
    <lineage>
        <taxon>Eukaryota</taxon>
        <taxon>Sar</taxon>
        <taxon>Alveolata</taxon>
        <taxon>Dinophyceae</taxon>
        <taxon>Prorocentrales</taxon>
        <taxon>Prorocentraceae</taxon>
        <taxon>Prorocentrum</taxon>
    </lineage>
</organism>
<reference evidence="1" key="1">
    <citation type="submission" date="2023-10" db="EMBL/GenBank/DDBJ databases">
        <authorList>
            <person name="Chen Y."/>
            <person name="Shah S."/>
            <person name="Dougan E. K."/>
            <person name="Thang M."/>
            <person name="Chan C."/>
        </authorList>
    </citation>
    <scope>NUCLEOTIDE SEQUENCE [LARGE SCALE GENOMIC DNA]</scope>
</reference>
<dbReference type="EMBL" id="CAUYUJ010022563">
    <property type="protein sequence ID" value="CAK0911332.1"/>
    <property type="molecule type" value="Genomic_DNA"/>
</dbReference>
<feature type="non-terminal residue" evidence="1">
    <location>
        <position position="1"/>
    </location>
</feature>
<proteinExistence type="predicted"/>
<evidence type="ECO:0000313" key="1">
    <source>
        <dbReference type="EMBL" id="CAK0911332.1"/>
    </source>
</evidence>
<sequence length="233" mass="24690">ARTGGRCGRSSPSSSCWRGRACSPRRRPRAAWPRQGPTLRRRARALPGACPLGRVAAAAASLLLCIMTGGECKQWWADAAHEMRQDALSVVEWTSTTWPVLHLLGHVAVAVAEEGGIRPATILTVTPTGPCCAGRLRTDVFGEGTNEGIRAIFGTTLSKPFDTSCPAGFQWVATVKMSLCARLEVKCARGTASARRPEEVEVTVRLGVLCAIAGGPKRRGQMSGGLAGEALWA</sequence>
<gene>
    <name evidence="1" type="ORF">PCOR1329_LOCUS85249</name>
</gene>
<name>A0ABN9YJF9_9DINO</name>
<accession>A0ABN9YJF9</accession>
<protein>
    <submittedName>
        <fullName evidence="1">Uncharacterized protein</fullName>
    </submittedName>
</protein>
<feature type="non-terminal residue" evidence="1">
    <location>
        <position position="233"/>
    </location>
</feature>
<dbReference type="Proteomes" id="UP001189429">
    <property type="component" value="Unassembled WGS sequence"/>
</dbReference>
<evidence type="ECO:0000313" key="2">
    <source>
        <dbReference type="Proteomes" id="UP001189429"/>
    </source>
</evidence>